<evidence type="ECO:0000313" key="2">
    <source>
        <dbReference type="Proteomes" id="UP000093807"/>
    </source>
</evidence>
<sequence length="340" mass="37230">MYIWQQDIRIKYVFNMKKVVLFLLIVPFFVQAQLLGFFPPNVDLNVLDNTASSNISFLYSFRKARVSYTGFCFRARRTDTNAQVDVAFDTNGIASANSICTVAIVGTSSYTLGQQMTWSTFISGAPQLRATIWYDQSGNTRNAIQNTTSAQPLITGSQNGLFYLSYSGVENLYCPFASNVLLSANGAVQGVNGTLFLVVTPSVAANPGSFGYLSGSNVRWAAHINWSDGNVYFDAGEICCSGTNRSFFNGTNNGLWKQYTMQRLNTNKLVRVSSIQKINGTGNADSYDATNTSFGIGNNNQGTISGHTGFIGEAALLKNVLSQAEIQDIENNQMRSWNAF</sequence>
<reference evidence="1 2" key="1">
    <citation type="submission" date="2016-06" db="EMBL/GenBank/DDBJ databases">
        <title>Draft genome sequence of Flavobacterium succinicans strain DD5b.</title>
        <authorList>
            <person name="Poehlein A."/>
            <person name="Daniel R."/>
            <person name="Simeonova D.D."/>
        </authorList>
    </citation>
    <scope>NUCLEOTIDE SEQUENCE [LARGE SCALE GENOMIC DNA]</scope>
    <source>
        <strain evidence="1 2">DD5b</strain>
    </source>
</reference>
<accession>A0A199XUU1</accession>
<dbReference type="AlphaFoldDB" id="A0A199XUU1"/>
<gene>
    <name evidence="1" type="ORF">FLB_04060</name>
</gene>
<protein>
    <submittedName>
        <fullName evidence="1">Uncharacterized protein</fullName>
    </submittedName>
</protein>
<evidence type="ECO:0000313" key="1">
    <source>
        <dbReference type="EMBL" id="OAZ05182.1"/>
    </source>
</evidence>
<dbReference type="PATRIC" id="fig|29536.5.peg.433"/>
<name>A0A199XUU1_9FLAO</name>
<keyword evidence="2" id="KW-1185">Reference proteome</keyword>
<proteinExistence type="predicted"/>
<comment type="caution">
    <text evidence="1">The sequence shown here is derived from an EMBL/GenBank/DDBJ whole genome shotgun (WGS) entry which is preliminary data.</text>
</comment>
<organism evidence="1 2">
    <name type="scientific">Flavobacterium succinicans</name>
    <dbReference type="NCBI Taxonomy" id="29536"/>
    <lineage>
        <taxon>Bacteria</taxon>
        <taxon>Pseudomonadati</taxon>
        <taxon>Bacteroidota</taxon>
        <taxon>Flavobacteriia</taxon>
        <taxon>Flavobacteriales</taxon>
        <taxon>Flavobacteriaceae</taxon>
        <taxon>Flavobacterium</taxon>
    </lineage>
</organism>
<dbReference type="Proteomes" id="UP000093807">
    <property type="component" value="Unassembled WGS sequence"/>
</dbReference>
<dbReference type="EMBL" id="JMTM01000016">
    <property type="protein sequence ID" value="OAZ05182.1"/>
    <property type="molecule type" value="Genomic_DNA"/>
</dbReference>
<dbReference type="Gene3D" id="2.60.120.200">
    <property type="match status" value="1"/>
</dbReference>